<dbReference type="EMBL" id="GBXM01106378">
    <property type="protein sequence ID" value="JAH02199.1"/>
    <property type="molecule type" value="Transcribed_RNA"/>
</dbReference>
<name>A0A0E9PCD7_ANGAN</name>
<proteinExistence type="predicted"/>
<evidence type="ECO:0000313" key="1">
    <source>
        <dbReference type="EMBL" id="JAH02199.1"/>
    </source>
</evidence>
<protein>
    <submittedName>
        <fullName evidence="1">Uncharacterized protein</fullName>
    </submittedName>
</protein>
<sequence>MEVHKNWTSGGDGCCCLAVRTPL</sequence>
<accession>A0A0E9PCD7</accession>
<dbReference type="AlphaFoldDB" id="A0A0E9PCD7"/>
<organism evidence="1">
    <name type="scientific">Anguilla anguilla</name>
    <name type="common">European freshwater eel</name>
    <name type="synonym">Muraena anguilla</name>
    <dbReference type="NCBI Taxonomy" id="7936"/>
    <lineage>
        <taxon>Eukaryota</taxon>
        <taxon>Metazoa</taxon>
        <taxon>Chordata</taxon>
        <taxon>Craniata</taxon>
        <taxon>Vertebrata</taxon>
        <taxon>Euteleostomi</taxon>
        <taxon>Actinopterygii</taxon>
        <taxon>Neopterygii</taxon>
        <taxon>Teleostei</taxon>
        <taxon>Anguilliformes</taxon>
        <taxon>Anguillidae</taxon>
        <taxon>Anguilla</taxon>
    </lineage>
</organism>
<reference evidence="1" key="1">
    <citation type="submission" date="2014-11" db="EMBL/GenBank/DDBJ databases">
        <authorList>
            <person name="Amaro Gonzalez C."/>
        </authorList>
    </citation>
    <scope>NUCLEOTIDE SEQUENCE</scope>
</reference>
<reference evidence="1" key="2">
    <citation type="journal article" date="2015" name="Fish Shellfish Immunol.">
        <title>Early steps in the European eel (Anguilla anguilla)-Vibrio vulnificus interaction in the gills: Role of the RtxA13 toxin.</title>
        <authorList>
            <person name="Callol A."/>
            <person name="Pajuelo D."/>
            <person name="Ebbesson L."/>
            <person name="Teles M."/>
            <person name="MacKenzie S."/>
            <person name="Amaro C."/>
        </authorList>
    </citation>
    <scope>NUCLEOTIDE SEQUENCE</scope>
</reference>